<dbReference type="EMBL" id="FWYB01000012">
    <property type="protein sequence ID" value="SMD08435.1"/>
    <property type="molecule type" value="Genomic_DNA"/>
</dbReference>
<proteinExistence type="predicted"/>
<organism evidence="1 2">
    <name type="scientific">Pedobacter nyackensis</name>
    <dbReference type="NCBI Taxonomy" id="475255"/>
    <lineage>
        <taxon>Bacteria</taxon>
        <taxon>Pseudomonadati</taxon>
        <taxon>Bacteroidota</taxon>
        <taxon>Sphingobacteriia</taxon>
        <taxon>Sphingobacteriales</taxon>
        <taxon>Sphingobacteriaceae</taxon>
        <taxon>Pedobacter</taxon>
    </lineage>
</organism>
<dbReference type="Gene3D" id="2.60.120.10">
    <property type="entry name" value="Jelly Rolls"/>
    <property type="match status" value="1"/>
</dbReference>
<name>A0A1W2EFK5_9SPHI</name>
<dbReference type="RefSeq" id="WP_084291042.1">
    <property type="nucleotide sequence ID" value="NZ_FWYB01000012.1"/>
</dbReference>
<keyword evidence="2" id="KW-1185">Reference proteome</keyword>
<sequence>MNFDNLPTSNITSGSHLTSTNTHEEQLMFINEGYAVEYSSISEPRKVISFIGPKEFALRTTSESEIITLTDVTLVGISKPNLKSLLREFEEVRQFYRVFKKKHLDKIAKNRNELKTFTSAERYISLLETYPWVKEIASPDDIQSYLNVPSGYYTKMCAVE</sequence>
<evidence type="ECO:0008006" key="3">
    <source>
        <dbReference type="Google" id="ProtNLM"/>
    </source>
</evidence>
<dbReference type="OrthoDB" id="680421at2"/>
<protein>
    <recommendedName>
        <fullName evidence="3">cAMP-binding domain of CRP or a regulatory subunit of cAMP-dependent protein kinases</fullName>
    </recommendedName>
</protein>
<gene>
    <name evidence="1" type="ORF">SAMN04488101_11225</name>
</gene>
<dbReference type="SUPFAM" id="SSF51206">
    <property type="entry name" value="cAMP-binding domain-like"/>
    <property type="match status" value="1"/>
</dbReference>
<dbReference type="InterPro" id="IPR014710">
    <property type="entry name" value="RmlC-like_jellyroll"/>
</dbReference>
<evidence type="ECO:0000313" key="2">
    <source>
        <dbReference type="Proteomes" id="UP000192678"/>
    </source>
</evidence>
<dbReference type="InterPro" id="IPR018490">
    <property type="entry name" value="cNMP-bd_dom_sf"/>
</dbReference>
<dbReference type="AlphaFoldDB" id="A0A1W2EFK5"/>
<reference evidence="1 2" key="1">
    <citation type="submission" date="2017-04" db="EMBL/GenBank/DDBJ databases">
        <authorList>
            <person name="Afonso C.L."/>
            <person name="Miller P.J."/>
            <person name="Scott M.A."/>
            <person name="Spackman E."/>
            <person name="Goraichik I."/>
            <person name="Dimitrov K.M."/>
            <person name="Suarez D.L."/>
            <person name="Swayne D.E."/>
        </authorList>
    </citation>
    <scope>NUCLEOTIDE SEQUENCE [LARGE SCALE GENOMIC DNA]</scope>
    <source>
        <strain evidence="1 2">DSM 19625</strain>
    </source>
</reference>
<dbReference type="Proteomes" id="UP000192678">
    <property type="component" value="Unassembled WGS sequence"/>
</dbReference>
<accession>A0A1W2EFK5</accession>
<evidence type="ECO:0000313" key="1">
    <source>
        <dbReference type="EMBL" id="SMD08435.1"/>
    </source>
</evidence>